<comment type="caution">
    <text evidence="7">The sequence shown here is derived from an EMBL/GenBank/DDBJ whole genome shotgun (WGS) entry which is preliminary data.</text>
</comment>
<dbReference type="InterPro" id="IPR029759">
    <property type="entry name" value="GPX_AS"/>
</dbReference>
<dbReference type="GO" id="GO:0034599">
    <property type="term" value="P:cellular response to oxidative stress"/>
    <property type="evidence" value="ECO:0007669"/>
    <property type="project" value="TreeGrafter"/>
</dbReference>
<dbReference type="Proteomes" id="UP001151582">
    <property type="component" value="Unassembled WGS sequence"/>
</dbReference>
<dbReference type="Pfam" id="PF00255">
    <property type="entry name" value="GSHPx"/>
    <property type="match status" value="1"/>
</dbReference>
<dbReference type="EMBL" id="JANBQB010001282">
    <property type="protein sequence ID" value="KAJ1971690.1"/>
    <property type="molecule type" value="Genomic_DNA"/>
</dbReference>
<evidence type="ECO:0000256" key="4">
    <source>
        <dbReference type="ARBA" id="ARBA00049091"/>
    </source>
</evidence>
<dbReference type="PROSITE" id="PS00763">
    <property type="entry name" value="GLUTATHIONE_PEROXID_2"/>
    <property type="match status" value="1"/>
</dbReference>
<feature type="domain" description="Thioredoxin" evidence="6">
    <location>
        <begin position="61"/>
        <end position="222"/>
    </location>
</feature>
<keyword evidence="2 5" id="KW-0575">Peroxidase</keyword>
<reference evidence="7" key="1">
    <citation type="submission" date="2022-07" db="EMBL/GenBank/DDBJ databases">
        <title>Phylogenomic reconstructions and comparative analyses of Kickxellomycotina fungi.</title>
        <authorList>
            <person name="Reynolds N.K."/>
            <person name="Stajich J.E."/>
            <person name="Barry K."/>
            <person name="Grigoriev I.V."/>
            <person name="Crous P."/>
            <person name="Smith M.E."/>
        </authorList>
    </citation>
    <scope>NUCLEOTIDE SEQUENCE</scope>
    <source>
        <strain evidence="7">RSA 567</strain>
    </source>
</reference>
<dbReference type="CDD" id="cd00340">
    <property type="entry name" value="GSH_Peroxidase"/>
    <property type="match status" value="1"/>
</dbReference>
<evidence type="ECO:0000313" key="8">
    <source>
        <dbReference type="Proteomes" id="UP001151582"/>
    </source>
</evidence>
<keyword evidence="3 5" id="KW-0560">Oxidoreductase</keyword>
<dbReference type="InterPro" id="IPR036249">
    <property type="entry name" value="Thioredoxin-like_sf"/>
</dbReference>
<comment type="catalytic activity">
    <reaction evidence="4">
        <text>a hydroperoxide + [thioredoxin]-dithiol = an alcohol + [thioredoxin]-disulfide + H2O</text>
        <dbReference type="Rhea" id="RHEA:62620"/>
        <dbReference type="Rhea" id="RHEA-COMP:10698"/>
        <dbReference type="Rhea" id="RHEA-COMP:10700"/>
        <dbReference type="ChEBI" id="CHEBI:15377"/>
        <dbReference type="ChEBI" id="CHEBI:29950"/>
        <dbReference type="ChEBI" id="CHEBI:30879"/>
        <dbReference type="ChEBI" id="CHEBI:35924"/>
        <dbReference type="ChEBI" id="CHEBI:50058"/>
        <dbReference type="EC" id="1.11.1.24"/>
    </reaction>
</comment>
<evidence type="ECO:0000313" key="7">
    <source>
        <dbReference type="EMBL" id="KAJ1971690.1"/>
    </source>
</evidence>
<dbReference type="GO" id="GO:0140824">
    <property type="term" value="F:thioredoxin-dependent peroxiredoxin activity"/>
    <property type="evidence" value="ECO:0007669"/>
    <property type="project" value="UniProtKB-EC"/>
</dbReference>
<dbReference type="PROSITE" id="PS51352">
    <property type="entry name" value="THIOREDOXIN_2"/>
    <property type="match status" value="1"/>
</dbReference>
<accession>A0A9W8EB17</accession>
<protein>
    <recommendedName>
        <fullName evidence="5">Glutathione peroxidase</fullName>
    </recommendedName>
</protein>
<dbReference type="AlphaFoldDB" id="A0A9W8EB17"/>
<dbReference type="InterPro" id="IPR029760">
    <property type="entry name" value="GPX_CS"/>
</dbReference>
<dbReference type="PROSITE" id="PS51355">
    <property type="entry name" value="GLUTATHIONE_PEROXID_3"/>
    <property type="match status" value="1"/>
</dbReference>
<organism evidence="7 8">
    <name type="scientific">Dimargaris verticillata</name>
    <dbReference type="NCBI Taxonomy" id="2761393"/>
    <lineage>
        <taxon>Eukaryota</taxon>
        <taxon>Fungi</taxon>
        <taxon>Fungi incertae sedis</taxon>
        <taxon>Zoopagomycota</taxon>
        <taxon>Kickxellomycotina</taxon>
        <taxon>Dimargaritomycetes</taxon>
        <taxon>Dimargaritales</taxon>
        <taxon>Dimargaritaceae</taxon>
        <taxon>Dimargaris</taxon>
    </lineage>
</organism>
<dbReference type="Gene3D" id="3.40.30.10">
    <property type="entry name" value="Glutaredoxin"/>
    <property type="match status" value="1"/>
</dbReference>
<keyword evidence="8" id="KW-1185">Reference proteome</keyword>
<evidence type="ECO:0000256" key="3">
    <source>
        <dbReference type="ARBA" id="ARBA00023002"/>
    </source>
</evidence>
<gene>
    <name evidence="7" type="primary">GPX2</name>
    <name evidence="7" type="ORF">H4R34_005655</name>
</gene>
<evidence type="ECO:0000256" key="5">
    <source>
        <dbReference type="RuleBase" id="RU000499"/>
    </source>
</evidence>
<dbReference type="PANTHER" id="PTHR11592">
    <property type="entry name" value="GLUTATHIONE PEROXIDASE"/>
    <property type="match status" value="1"/>
</dbReference>
<dbReference type="FunFam" id="3.40.30.10:FF:000010">
    <property type="entry name" value="Glutathione peroxidase"/>
    <property type="match status" value="1"/>
</dbReference>
<proteinExistence type="inferred from homology"/>
<dbReference type="OrthoDB" id="446890at2759"/>
<name>A0A9W8EB17_9FUNG</name>
<dbReference type="SUPFAM" id="SSF52833">
    <property type="entry name" value="Thioredoxin-like"/>
    <property type="match status" value="1"/>
</dbReference>
<dbReference type="PANTHER" id="PTHR11592:SF78">
    <property type="entry name" value="GLUTATHIONE PEROXIDASE"/>
    <property type="match status" value="1"/>
</dbReference>
<evidence type="ECO:0000259" key="6">
    <source>
        <dbReference type="PROSITE" id="PS51352"/>
    </source>
</evidence>
<evidence type="ECO:0000256" key="1">
    <source>
        <dbReference type="ARBA" id="ARBA00006926"/>
    </source>
</evidence>
<dbReference type="InterPro" id="IPR000889">
    <property type="entry name" value="Glutathione_peroxidase"/>
</dbReference>
<comment type="similarity">
    <text evidence="1 5">Belongs to the glutathione peroxidase family.</text>
</comment>
<dbReference type="PROSITE" id="PS00460">
    <property type="entry name" value="GLUTATHIONE_PEROXID_1"/>
    <property type="match status" value="1"/>
</dbReference>
<dbReference type="InterPro" id="IPR013766">
    <property type="entry name" value="Thioredoxin_domain"/>
</dbReference>
<evidence type="ECO:0000256" key="2">
    <source>
        <dbReference type="ARBA" id="ARBA00022559"/>
    </source>
</evidence>
<sequence length="222" mass="24800">MPFFMPSPPVALARLVAHRHLPRLCSAVRLPSAPHSTLRSLPYRPRVCVTPLTSAPSVAMSTAAKSFHDLNATTLEGEPYSFAQLKGKVVLVANVASKCGFTPQYKGLEELYQQFKDKDFVVLAFPCNQFGGQEPGGKEEIQACSLERFRTTFPMMEKVDVNGSNEHPVYAFLKEHSSRFLGMTRIKWNFEKFLVNRNGEVTKRYSSVTTPESIAADVEKLL</sequence>
<dbReference type="PRINTS" id="PR01011">
    <property type="entry name" value="GLUTPROXDASE"/>
</dbReference>